<reference evidence="2" key="1">
    <citation type="journal article" date="2020" name="Stud. Mycol.">
        <title>101 Dothideomycetes genomes: a test case for predicting lifestyles and emergence of pathogens.</title>
        <authorList>
            <person name="Haridas S."/>
            <person name="Albert R."/>
            <person name="Binder M."/>
            <person name="Bloem J."/>
            <person name="Labutti K."/>
            <person name="Salamov A."/>
            <person name="Andreopoulos B."/>
            <person name="Baker S."/>
            <person name="Barry K."/>
            <person name="Bills G."/>
            <person name="Bluhm B."/>
            <person name="Cannon C."/>
            <person name="Castanera R."/>
            <person name="Culley D."/>
            <person name="Daum C."/>
            <person name="Ezra D."/>
            <person name="Gonzalez J."/>
            <person name="Henrissat B."/>
            <person name="Kuo A."/>
            <person name="Liang C."/>
            <person name="Lipzen A."/>
            <person name="Lutzoni F."/>
            <person name="Magnuson J."/>
            <person name="Mondo S."/>
            <person name="Nolan M."/>
            <person name="Ohm R."/>
            <person name="Pangilinan J."/>
            <person name="Park H.-J."/>
            <person name="Ramirez L."/>
            <person name="Alfaro M."/>
            <person name="Sun H."/>
            <person name="Tritt A."/>
            <person name="Yoshinaga Y."/>
            <person name="Zwiers L.-H."/>
            <person name="Turgeon B."/>
            <person name="Goodwin S."/>
            <person name="Spatafora J."/>
            <person name="Crous P."/>
            <person name="Grigoriev I."/>
        </authorList>
    </citation>
    <scope>NUCLEOTIDE SEQUENCE</scope>
    <source>
        <strain evidence="2">SCOH1-5</strain>
    </source>
</reference>
<evidence type="ECO:0000313" key="3">
    <source>
        <dbReference type="Proteomes" id="UP000799539"/>
    </source>
</evidence>
<evidence type="ECO:0000313" key="2">
    <source>
        <dbReference type="EMBL" id="KAF2211465.1"/>
    </source>
</evidence>
<dbReference type="Proteomes" id="UP000799539">
    <property type="component" value="Unassembled WGS sequence"/>
</dbReference>
<accession>A0A6A6FDK7</accession>
<keyword evidence="3" id="KW-1185">Reference proteome</keyword>
<gene>
    <name evidence="2" type="ORF">CERZMDRAFT_90914</name>
</gene>
<name>A0A6A6FDK7_9PEZI</name>
<proteinExistence type="predicted"/>
<dbReference type="AlphaFoldDB" id="A0A6A6FDK7"/>
<protein>
    <submittedName>
        <fullName evidence="2">Uncharacterized protein</fullName>
    </submittedName>
</protein>
<sequence>MTKQCAFKVRTLISAHLHCESSPCIDKQQGKTVQTGFATSPGEKGSLDASVPCLDDTMVERLVESLRAEVEDDKEKQRLLRLFVELSRLSKELTIRLADISGLNTTNSSIADELHAASAVPDRSREALESEVPSSSQRGVVVGSRGQNVPVWRLDAWKKPWQAKGWSNGFRPDGRPKRTAPSSRKTDLRDIIASMG</sequence>
<evidence type="ECO:0000256" key="1">
    <source>
        <dbReference type="SAM" id="MobiDB-lite"/>
    </source>
</evidence>
<dbReference type="EMBL" id="ML992676">
    <property type="protein sequence ID" value="KAF2211465.1"/>
    <property type="molecule type" value="Genomic_DNA"/>
</dbReference>
<dbReference type="OrthoDB" id="3639390at2759"/>
<organism evidence="2 3">
    <name type="scientific">Cercospora zeae-maydis SCOH1-5</name>
    <dbReference type="NCBI Taxonomy" id="717836"/>
    <lineage>
        <taxon>Eukaryota</taxon>
        <taxon>Fungi</taxon>
        <taxon>Dikarya</taxon>
        <taxon>Ascomycota</taxon>
        <taxon>Pezizomycotina</taxon>
        <taxon>Dothideomycetes</taxon>
        <taxon>Dothideomycetidae</taxon>
        <taxon>Mycosphaerellales</taxon>
        <taxon>Mycosphaerellaceae</taxon>
        <taxon>Cercospora</taxon>
    </lineage>
</organism>
<feature type="region of interest" description="Disordered" evidence="1">
    <location>
        <begin position="164"/>
        <end position="196"/>
    </location>
</feature>